<dbReference type="InterPro" id="IPR035905">
    <property type="entry name" value="Barstar-like_sf"/>
</dbReference>
<dbReference type="InterPro" id="IPR000468">
    <property type="entry name" value="Barstar"/>
</dbReference>
<dbReference type="SUPFAM" id="SSF52038">
    <property type="entry name" value="Barstar-related"/>
    <property type="match status" value="1"/>
</dbReference>
<reference evidence="3 4" key="1">
    <citation type="submission" date="2023-12" db="EMBL/GenBank/DDBJ databases">
        <title>Genome sequencing and assembly of bacterial species from a model synthetic community.</title>
        <authorList>
            <person name="Hogle S.L."/>
        </authorList>
    </citation>
    <scope>NUCLEOTIDE SEQUENCE [LARGE SCALE GENOMIC DNA]</scope>
    <source>
        <strain evidence="3 4">HAMBI_3031</strain>
    </source>
</reference>
<proteinExistence type="inferred from homology"/>
<keyword evidence="4" id="KW-1185">Reference proteome</keyword>
<feature type="domain" description="Barstar (barnase inhibitor)" evidence="2">
    <location>
        <begin position="1"/>
        <end position="81"/>
    </location>
</feature>
<evidence type="ECO:0000259" key="2">
    <source>
        <dbReference type="Pfam" id="PF01337"/>
    </source>
</evidence>
<comment type="similarity">
    <text evidence="1">Belongs to the barstar family.</text>
</comment>
<dbReference type="RefSeq" id="WP_114791739.1">
    <property type="nucleotide sequence ID" value="NZ_CP139960.1"/>
</dbReference>
<organism evidence="3 4">
    <name type="scientific">Niabella yanshanensis</name>
    <dbReference type="NCBI Taxonomy" id="577386"/>
    <lineage>
        <taxon>Bacteria</taxon>
        <taxon>Pseudomonadati</taxon>
        <taxon>Bacteroidota</taxon>
        <taxon>Chitinophagia</taxon>
        <taxon>Chitinophagales</taxon>
        <taxon>Chitinophagaceae</taxon>
        <taxon>Niabella</taxon>
    </lineage>
</organism>
<name>A0ABZ0W2P1_9BACT</name>
<dbReference type="Proteomes" id="UP001325680">
    <property type="component" value="Chromosome"/>
</dbReference>
<accession>A0ABZ0W2P1</accession>
<gene>
    <name evidence="3" type="ORF">U0035_17540</name>
</gene>
<protein>
    <submittedName>
        <fullName evidence="3">Barstar family protein</fullName>
    </submittedName>
</protein>
<dbReference type="Pfam" id="PF01337">
    <property type="entry name" value="Barstar"/>
    <property type="match status" value="1"/>
</dbReference>
<sequence length="93" mass="10805">MKQVKFDFERIGTIDDFYVILVRELGLPEHFGRNLDALWDSLTGDVALPVSIQFVNLSMAQLETFEKQISLFEEAAEELGADFTFEYYLKPMY</sequence>
<dbReference type="EMBL" id="CP139960">
    <property type="protein sequence ID" value="WQD37476.1"/>
    <property type="molecule type" value="Genomic_DNA"/>
</dbReference>
<evidence type="ECO:0000256" key="1">
    <source>
        <dbReference type="ARBA" id="ARBA00006845"/>
    </source>
</evidence>
<evidence type="ECO:0000313" key="4">
    <source>
        <dbReference type="Proteomes" id="UP001325680"/>
    </source>
</evidence>
<dbReference type="Gene3D" id="3.30.370.10">
    <property type="entry name" value="Barstar-like"/>
    <property type="match status" value="1"/>
</dbReference>
<evidence type="ECO:0000313" key="3">
    <source>
        <dbReference type="EMBL" id="WQD37476.1"/>
    </source>
</evidence>